<dbReference type="InterPro" id="IPR001810">
    <property type="entry name" value="F-box_dom"/>
</dbReference>
<dbReference type="SMART" id="SM00256">
    <property type="entry name" value="FBOX"/>
    <property type="match status" value="1"/>
</dbReference>
<feature type="domain" description="F-box" evidence="2">
    <location>
        <begin position="25"/>
        <end position="65"/>
    </location>
</feature>
<feature type="region of interest" description="Disordered" evidence="1">
    <location>
        <begin position="1"/>
        <end position="21"/>
    </location>
</feature>
<dbReference type="InterPro" id="IPR013187">
    <property type="entry name" value="F-box-assoc_dom_typ3"/>
</dbReference>
<evidence type="ECO:0000313" key="3">
    <source>
        <dbReference type="EMBL" id="EOA32087.1"/>
    </source>
</evidence>
<protein>
    <recommendedName>
        <fullName evidence="2">F-box domain-containing protein</fullName>
    </recommendedName>
</protein>
<feature type="compositionally biased region" description="Basic residues" evidence="1">
    <location>
        <begin position="1"/>
        <end position="13"/>
    </location>
</feature>
<dbReference type="Pfam" id="PF08268">
    <property type="entry name" value="FBA_3"/>
    <property type="match status" value="1"/>
</dbReference>
<dbReference type="SUPFAM" id="SSF81383">
    <property type="entry name" value="F-box domain"/>
    <property type="match status" value="1"/>
</dbReference>
<dbReference type="InterPro" id="IPR017451">
    <property type="entry name" value="F-box-assoc_interact_dom"/>
</dbReference>
<dbReference type="Proteomes" id="UP000029121">
    <property type="component" value="Unassembled WGS sequence"/>
</dbReference>
<dbReference type="OrthoDB" id="1024662at2759"/>
<dbReference type="KEGG" id="crb:17891645"/>
<dbReference type="NCBIfam" id="TIGR01640">
    <property type="entry name" value="F_box_assoc_1"/>
    <property type="match status" value="1"/>
</dbReference>
<proteinExistence type="predicted"/>
<dbReference type="EMBL" id="KB870807">
    <property type="protein sequence ID" value="EOA32087.1"/>
    <property type="molecule type" value="Genomic_DNA"/>
</dbReference>
<dbReference type="Pfam" id="PF00646">
    <property type="entry name" value="F-box"/>
    <property type="match status" value="1"/>
</dbReference>
<reference evidence="4" key="1">
    <citation type="journal article" date="2013" name="Nat. Genet.">
        <title>The Capsella rubella genome and the genomic consequences of rapid mating system evolution.</title>
        <authorList>
            <person name="Slotte T."/>
            <person name="Hazzouri K.M."/>
            <person name="Agren J.A."/>
            <person name="Koenig D."/>
            <person name="Maumus F."/>
            <person name="Guo Y.L."/>
            <person name="Steige K."/>
            <person name="Platts A.E."/>
            <person name="Escobar J.S."/>
            <person name="Newman L.K."/>
            <person name="Wang W."/>
            <person name="Mandakova T."/>
            <person name="Vello E."/>
            <person name="Smith L.M."/>
            <person name="Henz S.R."/>
            <person name="Steffen J."/>
            <person name="Takuno S."/>
            <person name="Brandvain Y."/>
            <person name="Coop G."/>
            <person name="Andolfatto P."/>
            <person name="Hu T.T."/>
            <person name="Blanchette M."/>
            <person name="Clark R.M."/>
            <person name="Quesneville H."/>
            <person name="Nordborg M."/>
            <person name="Gaut B.S."/>
            <person name="Lysak M.A."/>
            <person name="Jenkins J."/>
            <person name="Grimwood J."/>
            <person name="Chapman J."/>
            <person name="Prochnik S."/>
            <person name="Shu S."/>
            <person name="Rokhsar D."/>
            <person name="Schmutz J."/>
            <person name="Weigel D."/>
            <person name="Wright S.I."/>
        </authorList>
    </citation>
    <scope>NUCLEOTIDE SEQUENCE [LARGE SCALE GENOMIC DNA]</scope>
    <source>
        <strain evidence="4">cv. Monte Gargano</strain>
    </source>
</reference>
<accession>R0G8X4</accession>
<organism evidence="3 4">
    <name type="scientific">Capsella rubella</name>
    <dbReference type="NCBI Taxonomy" id="81985"/>
    <lineage>
        <taxon>Eukaryota</taxon>
        <taxon>Viridiplantae</taxon>
        <taxon>Streptophyta</taxon>
        <taxon>Embryophyta</taxon>
        <taxon>Tracheophyta</taxon>
        <taxon>Spermatophyta</taxon>
        <taxon>Magnoliopsida</taxon>
        <taxon>eudicotyledons</taxon>
        <taxon>Gunneridae</taxon>
        <taxon>Pentapetalae</taxon>
        <taxon>rosids</taxon>
        <taxon>malvids</taxon>
        <taxon>Brassicales</taxon>
        <taxon>Brassicaceae</taxon>
        <taxon>Camelineae</taxon>
        <taxon>Capsella</taxon>
    </lineage>
</organism>
<dbReference type="InterPro" id="IPR036047">
    <property type="entry name" value="F-box-like_dom_sf"/>
</dbReference>
<dbReference type="Gene3D" id="1.20.1280.50">
    <property type="match status" value="1"/>
</dbReference>
<evidence type="ECO:0000259" key="2">
    <source>
        <dbReference type="SMART" id="SM00256"/>
    </source>
</evidence>
<gene>
    <name evidence="3" type="ORF">CARUB_v10015334mg</name>
</gene>
<name>R0G8X4_9BRAS</name>
<evidence type="ECO:0000313" key="4">
    <source>
        <dbReference type="Proteomes" id="UP000029121"/>
    </source>
</evidence>
<keyword evidence="4" id="KW-1185">Reference proteome</keyword>
<dbReference type="PANTHER" id="PTHR31111:SF62">
    <property type="entry name" value="F-BOX DOMAIN-CONTAINING PROTEIN"/>
    <property type="match status" value="1"/>
</dbReference>
<dbReference type="PANTHER" id="PTHR31111">
    <property type="entry name" value="BNAA05G37150D PROTEIN-RELATED"/>
    <property type="match status" value="1"/>
</dbReference>
<sequence>MRSSRRLQNKRPKTSINDDDGSEPIPMDLLIEIFLKLPVKSITTCRHVCKYWAYVLGHPDFTELFLTKSFARPQILLACRGKNDKDGFVFFFPNQPQNPDRNSSPIKAYPLTHVPGACDVSRPVHGMVLLRGKGVLKGSKTRVDVSVIYNPSTGDFLTLPKTKTTKKTRNMSFMWQSYLGYDPITKQYKVLSMAYKKRVYTYEQKLEECVESQVLTLGTGKLSWHVVECCITQFPPKAHSEICINGVLFYRAEVKDSSGVTMRVVSFDFRSEEFNVMKFTESFTLADSTALVNYNGKLGVLITDDYGPHGRFFTNRSTNFELWVLKDVVKHEWSKHIYVLPPLWKDAVNGEYLCFAGIIGTDEIVLLSPSMPYVVYYNIKRKTIIKVKIQGIVTEFHIFLNHIENVKLIRA</sequence>
<dbReference type="AlphaFoldDB" id="R0G8X4"/>
<evidence type="ECO:0000256" key="1">
    <source>
        <dbReference type="SAM" id="MobiDB-lite"/>
    </source>
</evidence>